<gene>
    <name evidence="1" type="ORF">ACFWSS_10490</name>
</gene>
<accession>A0ABW6EF24</accession>
<name>A0ABW6EF24_9ACTN</name>
<comment type="caution">
    <text evidence="1">The sequence shown here is derived from an EMBL/GenBank/DDBJ whole genome shotgun (WGS) entry which is preliminary data.</text>
</comment>
<reference evidence="1 2" key="1">
    <citation type="submission" date="2024-09" db="EMBL/GenBank/DDBJ databases">
        <title>The Natural Products Discovery Center: Release of the First 8490 Sequenced Strains for Exploring Actinobacteria Biosynthetic Diversity.</title>
        <authorList>
            <person name="Kalkreuter E."/>
            <person name="Kautsar S.A."/>
            <person name="Yang D."/>
            <person name="Bader C.D."/>
            <person name="Teijaro C.N."/>
            <person name="Fluegel L."/>
            <person name="Davis C.M."/>
            <person name="Simpson J.R."/>
            <person name="Lauterbach L."/>
            <person name="Steele A.D."/>
            <person name="Gui C."/>
            <person name="Meng S."/>
            <person name="Li G."/>
            <person name="Viehrig K."/>
            <person name="Ye F."/>
            <person name="Su P."/>
            <person name="Kiefer A.F."/>
            <person name="Nichols A."/>
            <person name="Cepeda A.J."/>
            <person name="Yan W."/>
            <person name="Fan B."/>
            <person name="Jiang Y."/>
            <person name="Adhikari A."/>
            <person name="Zheng C.-J."/>
            <person name="Schuster L."/>
            <person name="Cowan T.M."/>
            <person name="Smanski M.J."/>
            <person name="Chevrette M.G."/>
            <person name="De Carvalho L.P.S."/>
            <person name="Shen B."/>
        </authorList>
    </citation>
    <scope>NUCLEOTIDE SEQUENCE [LARGE SCALE GENOMIC DNA]</scope>
    <source>
        <strain evidence="1 2">NPDC058546</strain>
    </source>
</reference>
<evidence type="ECO:0000313" key="1">
    <source>
        <dbReference type="EMBL" id="MFD4213315.1"/>
    </source>
</evidence>
<dbReference type="EMBL" id="JBHXOF010000004">
    <property type="protein sequence ID" value="MFD4213315.1"/>
    <property type="molecule type" value="Genomic_DNA"/>
</dbReference>
<evidence type="ECO:0000313" key="2">
    <source>
        <dbReference type="Proteomes" id="UP001598251"/>
    </source>
</evidence>
<organism evidence="1 2">
    <name type="scientific">Streptomyces sindenensis</name>
    <dbReference type="NCBI Taxonomy" id="67363"/>
    <lineage>
        <taxon>Bacteria</taxon>
        <taxon>Bacillati</taxon>
        <taxon>Actinomycetota</taxon>
        <taxon>Actinomycetes</taxon>
        <taxon>Kitasatosporales</taxon>
        <taxon>Streptomycetaceae</taxon>
        <taxon>Streptomyces</taxon>
    </lineage>
</organism>
<sequence>MTARRTSRTRAVVDVVVVRRDRAAPTGWTTVVRLLGLLPGHWTCHPEVEQDRVVLRVELAGTTDASAVRRAVSRVLADTALRGWAEEPQPKGVSGGS</sequence>
<keyword evidence="2" id="KW-1185">Reference proteome</keyword>
<proteinExistence type="predicted"/>
<dbReference type="RefSeq" id="WP_189525541.1">
    <property type="nucleotide sequence ID" value="NZ_BMSG01000011.1"/>
</dbReference>
<protein>
    <submittedName>
        <fullName evidence="1">Uncharacterized protein</fullName>
    </submittedName>
</protein>
<dbReference type="Proteomes" id="UP001598251">
    <property type="component" value="Unassembled WGS sequence"/>
</dbReference>